<dbReference type="PANTHER" id="PTHR43539:SF78">
    <property type="entry name" value="FLAVIN-CONTAINING MONOOXYGENASE"/>
    <property type="match status" value="1"/>
</dbReference>
<dbReference type="OrthoDB" id="9778740at2"/>
<dbReference type="AlphaFoldDB" id="A0A2T3W498"/>
<keyword evidence="1" id="KW-0560">Oxidoreductase</keyword>
<dbReference type="RefSeq" id="WP_107139239.1">
    <property type="nucleotide sequence ID" value="NZ_PYSV01000021.1"/>
</dbReference>
<dbReference type="InterPro" id="IPR036291">
    <property type="entry name" value="NAD(P)-bd_dom_sf"/>
</dbReference>
<name>A0A2T3W498_9DEIO</name>
<dbReference type="EMBL" id="PYSV01000021">
    <property type="protein sequence ID" value="PTA66726.1"/>
    <property type="molecule type" value="Genomic_DNA"/>
</dbReference>
<dbReference type="InterPro" id="IPR036188">
    <property type="entry name" value="FAD/NAD-bd_sf"/>
</dbReference>
<dbReference type="Proteomes" id="UP000240317">
    <property type="component" value="Unassembled WGS sequence"/>
</dbReference>
<proteinExistence type="predicted"/>
<sequence length="353" mass="38112">MRVPPDDQSAAPLDVLVIGGGQAGLAAGYHLQRAGRTFCILDANARTGDSWRARYDSLVLFTPAKRSALPGLPFPGDPEHYPTKDEVADYLHAYVQAFELPVAHASPVLHLQATPTGFTADTPQGHWTARAVVVATGPFQTPHTPAFARTLAPDVVQLHSSAYRRPTDLPPGRVVVVGSGNSGAQIAQELSRTHTVTVAQGRPQPALPQRLLGRDIFDGLSALGLLEVKAASPLGRVLQRRDPVIGTNLRYLSRTRQLRLAPRIVGTAGRALITEDGGHLETESVLWATGFRPNYRWLAVDVLNDQGQPMHDGGVTRVPGVFFLGLPWQRTRNSALLGGVGQDAQRLIDRHLL</sequence>
<reference evidence="2 3" key="1">
    <citation type="submission" date="2018-03" db="EMBL/GenBank/DDBJ databases">
        <title>Draft genome of Deinococcus sp. OD32.</title>
        <authorList>
            <person name="Wang X.-P."/>
            <person name="Du Z.-J."/>
        </authorList>
    </citation>
    <scope>NUCLEOTIDE SEQUENCE [LARGE SCALE GENOMIC DNA]</scope>
    <source>
        <strain evidence="2 3">OD32</strain>
    </source>
</reference>
<dbReference type="GO" id="GO:0004497">
    <property type="term" value="F:monooxygenase activity"/>
    <property type="evidence" value="ECO:0007669"/>
    <property type="project" value="TreeGrafter"/>
</dbReference>
<dbReference type="PRINTS" id="PR00469">
    <property type="entry name" value="PNDRDTASEII"/>
</dbReference>
<accession>A0A2T3W498</accession>
<evidence type="ECO:0000313" key="3">
    <source>
        <dbReference type="Proteomes" id="UP000240317"/>
    </source>
</evidence>
<gene>
    <name evidence="2" type="ORF">C8263_16520</name>
</gene>
<dbReference type="SUPFAM" id="SSF51735">
    <property type="entry name" value="NAD(P)-binding Rossmann-fold domains"/>
    <property type="match status" value="1"/>
</dbReference>
<evidence type="ECO:0000313" key="2">
    <source>
        <dbReference type="EMBL" id="PTA66726.1"/>
    </source>
</evidence>
<dbReference type="PRINTS" id="PR00368">
    <property type="entry name" value="FADPNR"/>
</dbReference>
<keyword evidence="3" id="KW-1185">Reference proteome</keyword>
<evidence type="ECO:0000256" key="1">
    <source>
        <dbReference type="ARBA" id="ARBA00023002"/>
    </source>
</evidence>
<protein>
    <submittedName>
        <fullName evidence="2">K+ transport protein</fullName>
    </submittedName>
</protein>
<dbReference type="GO" id="GO:0050660">
    <property type="term" value="F:flavin adenine dinucleotide binding"/>
    <property type="evidence" value="ECO:0007669"/>
    <property type="project" value="TreeGrafter"/>
</dbReference>
<comment type="caution">
    <text evidence="2">The sequence shown here is derived from an EMBL/GenBank/DDBJ whole genome shotgun (WGS) entry which is preliminary data.</text>
</comment>
<organism evidence="2 3">
    <name type="scientific">Deinococcus arcticus</name>
    <dbReference type="NCBI Taxonomy" id="2136176"/>
    <lineage>
        <taxon>Bacteria</taxon>
        <taxon>Thermotogati</taxon>
        <taxon>Deinococcota</taxon>
        <taxon>Deinococci</taxon>
        <taxon>Deinococcales</taxon>
        <taxon>Deinococcaceae</taxon>
        <taxon>Deinococcus</taxon>
    </lineage>
</organism>
<dbReference type="PANTHER" id="PTHR43539">
    <property type="entry name" value="FLAVIN-BINDING MONOOXYGENASE-LIKE PROTEIN (AFU_ORTHOLOGUE AFUA_4G09220)"/>
    <property type="match status" value="1"/>
</dbReference>
<dbReference type="InterPro" id="IPR050982">
    <property type="entry name" value="Auxin_biosynth/cation_transpt"/>
</dbReference>
<dbReference type="SUPFAM" id="SSF51905">
    <property type="entry name" value="FAD/NAD(P)-binding domain"/>
    <property type="match status" value="1"/>
</dbReference>
<dbReference type="Gene3D" id="3.50.50.60">
    <property type="entry name" value="FAD/NAD(P)-binding domain"/>
    <property type="match status" value="1"/>
</dbReference>
<dbReference type="Pfam" id="PF13738">
    <property type="entry name" value="Pyr_redox_3"/>
    <property type="match status" value="1"/>
</dbReference>